<proteinExistence type="predicted"/>
<reference evidence="1 2" key="1">
    <citation type="journal article" date="2019" name="Nat. Plants">
        <title>Genome sequencing of Musa balbisiana reveals subgenome evolution and function divergence in polyploid bananas.</title>
        <authorList>
            <person name="Yao X."/>
        </authorList>
    </citation>
    <scope>NUCLEOTIDE SEQUENCE [LARGE SCALE GENOMIC DNA]</scope>
    <source>
        <strain evidence="2">cv. DH-PKW</strain>
        <tissue evidence="1">Leaves</tissue>
    </source>
</reference>
<name>A0A4S8IPQ3_MUSBA</name>
<dbReference type="Proteomes" id="UP000317650">
    <property type="component" value="Chromosome 6"/>
</dbReference>
<dbReference type="EMBL" id="PYDT01000009">
    <property type="protein sequence ID" value="THU50299.1"/>
    <property type="molecule type" value="Genomic_DNA"/>
</dbReference>
<keyword evidence="2" id="KW-1185">Reference proteome</keyword>
<evidence type="ECO:0000313" key="1">
    <source>
        <dbReference type="EMBL" id="THU50299.1"/>
    </source>
</evidence>
<sequence>MLPAAVFIAADRPRAAAPFRLRAGSPPHFLAPPINGALGERRKIGSEIEVRKTAKSMEIRPKSFLDEKSGR</sequence>
<gene>
    <name evidence="1" type="ORF">C4D60_Mb06t18750</name>
</gene>
<evidence type="ECO:0000313" key="2">
    <source>
        <dbReference type="Proteomes" id="UP000317650"/>
    </source>
</evidence>
<organism evidence="1 2">
    <name type="scientific">Musa balbisiana</name>
    <name type="common">Banana</name>
    <dbReference type="NCBI Taxonomy" id="52838"/>
    <lineage>
        <taxon>Eukaryota</taxon>
        <taxon>Viridiplantae</taxon>
        <taxon>Streptophyta</taxon>
        <taxon>Embryophyta</taxon>
        <taxon>Tracheophyta</taxon>
        <taxon>Spermatophyta</taxon>
        <taxon>Magnoliopsida</taxon>
        <taxon>Liliopsida</taxon>
        <taxon>Zingiberales</taxon>
        <taxon>Musaceae</taxon>
        <taxon>Musa</taxon>
    </lineage>
</organism>
<protein>
    <submittedName>
        <fullName evidence="1">Uncharacterized protein</fullName>
    </submittedName>
</protein>
<dbReference type="AlphaFoldDB" id="A0A4S8IPQ3"/>
<accession>A0A4S8IPQ3</accession>
<comment type="caution">
    <text evidence="1">The sequence shown here is derived from an EMBL/GenBank/DDBJ whole genome shotgun (WGS) entry which is preliminary data.</text>
</comment>